<keyword evidence="14" id="KW-1185">Reference proteome</keyword>
<keyword evidence="6 11" id="KW-1133">Transmembrane helix</keyword>
<evidence type="ECO:0000313" key="13">
    <source>
        <dbReference type="EMBL" id="QNO18090.1"/>
    </source>
</evidence>
<evidence type="ECO:0000256" key="3">
    <source>
        <dbReference type="ARBA" id="ARBA00022475"/>
    </source>
</evidence>
<feature type="transmembrane region" description="Helical" evidence="11">
    <location>
        <begin position="25"/>
        <end position="45"/>
    </location>
</feature>
<keyword evidence="7 11" id="KW-0472">Membrane</keyword>
<dbReference type="InterPro" id="IPR047196">
    <property type="entry name" value="YidC_ALB_C"/>
</dbReference>
<feature type="transmembrane region" description="Helical" evidence="11">
    <location>
        <begin position="246"/>
        <end position="265"/>
    </location>
</feature>
<proteinExistence type="inferred from homology"/>
<dbReference type="GO" id="GO:0032977">
    <property type="term" value="F:membrane insertase activity"/>
    <property type="evidence" value="ECO:0007669"/>
    <property type="project" value="InterPro"/>
</dbReference>
<evidence type="ECO:0000256" key="5">
    <source>
        <dbReference type="ARBA" id="ARBA00022927"/>
    </source>
</evidence>
<dbReference type="RefSeq" id="WP_212507155.1">
    <property type="nucleotide sequence ID" value="NZ_CP060696.1"/>
</dbReference>
<keyword evidence="2" id="KW-0813">Transport</keyword>
<organism evidence="13 14">
    <name type="scientific">Caproicibacterium amylolyticum</name>
    <dbReference type="NCBI Taxonomy" id="2766537"/>
    <lineage>
        <taxon>Bacteria</taxon>
        <taxon>Bacillati</taxon>
        <taxon>Bacillota</taxon>
        <taxon>Clostridia</taxon>
        <taxon>Eubacteriales</taxon>
        <taxon>Oscillospiraceae</taxon>
        <taxon>Caproicibacterium</taxon>
    </lineage>
</organism>
<dbReference type="GO" id="GO:0005886">
    <property type="term" value="C:plasma membrane"/>
    <property type="evidence" value="ECO:0007669"/>
    <property type="project" value="UniProtKB-SubCell"/>
</dbReference>
<feature type="transmembrane region" description="Helical" evidence="11">
    <location>
        <begin position="91"/>
        <end position="112"/>
    </location>
</feature>
<dbReference type="InterPro" id="IPR028055">
    <property type="entry name" value="YidC/Oxa/ALB_C"/>
</dbReference>
<evidence type="ECO:0000256" key="7">
    <source>
        <dbReference type="ARBA" id="ARBA00023136"/>
    </source>
</evidence>
<keyword evidence="8" id="KW-0143">Chaperone</keyword>
<evidence type="ECO:0000256" key="9">
    <source>
        <dbReference type="RuleBase" id="RU003945"/>
    </source>
</evidence>
<dbReference type="KEGG" id="caml:H6X83_14480"/>
<accession>A0A7G9WHC8</accession>
<keyword evidence="5" id="KW-0653">Protein transport</keyword>
<evidence type="ECO:0000256" key="1">
    <source>
        <dbReference type="ARBA" id="ARBA00004651"/>
    </source>
</evidence>
<dbReference type="CDD" id="cd20070">
    <property type="entry name" value="5TM_YidC_Alb3"/>
    <property type="match status" value="1"/>
</dbReference>
<comment type="subcellular location">
    <subcellularLocation>
        <location evidence="1">Cell membrane</location>
        <topology evidence="1">Multi-pass membrane protein</topology>
    </subcellularLocation>
    <subcellularLocation>
        <location evidence="9">Membrane</location>
        <topology evidence="9">Multi-pass membrane protein</topology>
    </subcellularLocation>
</comment>
<dbReference type="NCBIfam" id="TIGR03592">
    <property type="entry name" value="yidC_oxa1_cterm"/>
    <property type="match status" value="1"/>
</dbReference>
<feature type="domain" description="Membrane insertase YidC/Oxa/ALB C-terminal" evidence="12">
    <location>
        <begin position="25"/>
        <end position="293"/>
    </location>
</feature>
<evidence type="ECO:0000313" key="14">
    <source>
        <dbReference type="Proteomes" id="UP000516046"/>
    </source>
</evidence>
<dbReference type="Proteomes" id="UP000516046">
    <property type="component" value="Chromosome"/>
</dbReference>
<dbReference type="PANTHER" id="PTHR12428:SF65">
    <property type="entry name" value="CYTOCHROME C OXIDASE ASSEMBLY PROTEIN COX18, MITOCHONDRIAL"/>
    <property type="match status" value="1"/>
</dbReference>
<keyword evidence="3" id="KW-1003">Cell membrane</keyword>
<sequence length="377" mass="42085">MQIFNGLGWLIGYVLYGLYFVVRNYGVAVILFTVVLNLLMFPPYIKQQKGMAGSMKMQKKMQELQKIYGNDKAKLMEEQQKLYEKEGMGGMGGSCLMMFIPMLIFMSLFYALSSPLTNMLHLDANAVTQASNFIQHVPGDALASTLGSYATTYHELDIAKDFTQIQPYITDIFSHYDMQKLQMFSGSFKFFGLDLLQAPAVSGHFWSSLFSSPLFLLPLASIGLQIGSTIYMTYSQKKMGQAQPGAQQGCMTVVMVGMSVFFGYVTCIVPAAMSLYYTINGLMGLVRTWMMQKYYSPQILTAQAEGSHVMLMEQNEARMQPLPPDVQAELERKVRNWNQTSPNGEGAKKKKIAANAQSAKGKNSGAQSKNDYMGQKK</sequence>
<dbReference type="PANTHER" id="PTHR12428">
    <property type="entry name" value="OXA1"/>
    <property type="match status" value="1"/>
</dbReference>
<dbReference type="Pfam" id="PF02096">
    <property type="entry name" value="60KD_IMP"/>
    <property type="match status" value="1"/>
</dbReference>
<keyword evidence="4 9" id="KW-0812">Transmembrane</keyword>
<evidence type="ECO:0000256" key="4">
    <source>
        <dbReference type="ARBA" id="ARBA00022692"/>
    </source>
</evidence>
<feature type="region of interest" description="Disordered" evidence="10">
    <location>
        <begin position="333"/>
        <end position="377"/>
    </location>
</feature>
<dbReference type="GO" id="GO:0051205">
    <property type="term" value="P:protein insertion into membrane"/>
    <property type="evidence" value="ECO:0007669"/>
    <property type="project" value="TreeGrafter"/>
</dbReference>
<feature type="compositionally biased region" description="Polar residues" evidence="10">
    <location>
        <begin position="355"/>
        <end position="370"/>
    </location>
</feature>
<dbReference type="EMBL" id="CP060696">
    <property type="protein sequence ID" value="QNO18090.1"/>
    <property type="molecule type" value="Genomic_DNA"/>
</dbReference>
<reference evidence="13 14" key="1">
    <citation type="submission" date="2020-08" db="EMBL/GenBank/DDBJ databases">
        <authorList>
            <person name="Ren C."/>
            <person name="Gu Y."/>
            <person name="Xu Y."/>
        </authorList>
    </citation>
    <scope>NUCLEOTIDE SEQUENCE [LARGE SCALE GENOMIC DNA]</scope>
    <source>
        <strain evidence="13 14">LBM18003</strain>
    </source>
</reference>
<dbReference type="AlphaFoldDB" id="A0A7G9WHC8"/>
<name>A0A7G9WHC8_9FIRM</name>
<evidence type="ECO:0000256" key="8">
    <source>
        <dbReference type="ARBA" id="ARBA00023186"/>
    </source>
</evidence>
<evidence type="ECO:0000256" key="6">
    <source>
        <dbReference type="ARBA" id="ARBA00022989"/>
    </source>
</evidence>
<evidence type="ECO:0000259" key="12">
    <source>
        <dbReference type="Pfam" id="PF02096"/>
    </source>
</evidence>
<protein>
    <submittedName>
        <fullName evidence="13">Membrane protein insertase YidC</fullName>
    </submittedName>
</protein>
<evidence type="ECO:0000256" key="11">
    <source>
        <dbReference type="SAM" id="Phobius"/>
    </source>
</evidence>
<dbReference type="GO" id="GO:0015031">
    <property type="term" value="P:protein transport"/>
    <property type="evidence" value="ECO:0007669"/>
    <property type="project" value="UniProtKB-KW"/>
</dbReference>
<feature type="transmembrane region" description="Helical" evidence="11">
    <location>
        <begin position="214"/>
        <end position="234"/>
    </location>
</feature>
<comment type="similarity">
    <text evidence="9">Belongs to the OXA1/ALB3/YidC family.</text>
</comment>
<evidence type="ECO:0000256" key="10">
    <source>
        <dbReference type="SAM" id="MobiDB-lite"/>
    </source>
</evidence>
<evidence type="ECO:0000256" key="2">
    <source>
        <dbReference type="ARBA" id="ARBA00022448"/>
    </source>
</evidence>
<dbReference type="InterPro" id="IPR001708">
    <property type="entry name" value="YidC/ALB3/OXA1/COX18"/>
</dbReference>
<gene>
    <name evidence="13" type="primary">yidC</name>
    <name evidence="13" type="ORF">H6X83_14480</name>
</gene>